<sequence>MDHEQAFELLPGYIDEELSLSEALEFERHLASCELCTQAYEQQRQVSARLRESDMRMDAPPELVRRIQASLPVRRSVWQRLGERFGGRGVFGGAFGVAGGGNGGVRTLGWAPLGAMVVSLVALTWSAGLYYTMPSGDTRLTEELVDSHVRSLQFDHLYDVISTDRHTVKPWFDGKIDFAPPVVDLAQQGYPLVGGRLDYLNGRSVAVMVYRYKLHPINLYVWPGNDAGATPHIYERQGYHLAHWSAAGMNYWAVTDAGDAELNGFITDLRAHSAS</sequence>
<dbReference type="Gene3D" id="1.10.10.1320">
    <property type="entry name" value="Anti-sigma factor, zinc-finger domain"/>
    <property type="match status" value="1"/>
</dbReference>
<dbReference type="EMBL" id="FSRM01000002">
    <property type="protein sequence ID" value="SIO56662.1"/>
    <property type="molecule type" value="Genomic_DNA"/>
</dbReference>
<protein>
    <submittedName>
        <fullName evidence="2">Transmembrane transcriptional regulator (Anti-sigma factor RsiW)</fullName>
    </submittedName>
</protein>
<name>A0A1N6KJA8_9BURK</name>
<gene>
    <name evidence="2" type="ORF">SAMN05444168_7364</name>
</gene>
<accession>A0A1N6KJA8</accession>
<dbReference type="InterPro" id="IPR027383">
    <property type="entry name" value="Znf_put"/>
</dbReference>
<dbReference type="InterPro" id="IPR041916">
    <property type="entry name" value="Anti_sigma_zinc_sf"/>
</dbReference>
<dbReference type="Pfam" id="PF13490">
    <property type="entry name" value="zf-HC2"/>
    <property type="match status" value="1"/>
</dbReference>
<evidence type="ECO:0000259" key="1">
    <source>
        <dbReference type="Pfam" id="PF13490"/>
    </source>
</evidence>
<dbReference type="AlphaFoldDB" id="A0A1N6KJA8"/>
<dbReference type="RefSeq" id="WP_074269058.1">
    <property type="nucleotide sequence ID" value="NZ_FSRM01000002.1"/>
</dbReference>
<dbReference type="Proteomes" id="UP000184693">
    <property type="component" value="Unassembled WGS sequence"/>
</dbReference>
<keyword evidence="2" id="KW-0472">Membrane</keyword>
<evidence type="ECO:0000313" key="2">
    <source>
        <dbReference type="EMBL" id="SIO56662.1"/>
    </source>
</evidence>
<proteinExistence type="predicted"/>
<evidence type="ECO:0000313" key="3">
    <source>
        <dbReference type="Proteomes" id="UP000184693"/>
    </source>
</evidence>
<organism evidence="2 3">
    <name type="scientific">Paraburkholderia phenazinium</name>
    <dbReference type="NCBI Taxonomy" id="60549"/>
    <lineage>
        <taxon>Bacteria</taxon>
        <taxon>Pseudomonadati</taxon>
        <taxon>Pseudomonadota</taxon>
        <taxon>Betaproteobacteria</taxon>
        <taxon>Burkholderiales</taxon>
        <taxon>Burkholderiaceae</taxon>
        <taxon>Paraburkholderia</taxon>
    </lineage>
</organism>
<dbReference type="OrthoDB" id="191790at2"/>
<reference evidence="2 3" key="1">
    <citation type="submission" date="2016-11" db="EMBL/GenBank/DDBJ databases">
        <authorList>
            <person name="Jaros S."/>
            <person name="Januszkiewicz K."/>
            <person name="Wedrychowicz H."/>
        </authorList>
    </citation>
    <scope>NUCLEOTIDE SEQUENCE [LARGE SCALE GENOMIC DNA]</scope>
    <source>
        <strain evidence="2 3">GAS86</strain>
    </source>
</reference>
<keyword evidence="2" id="KW-0812">Transmembrane</keyword>
<feature type="domain" description="Putative zinc-finger" evidence="1">
    <location>
        <begin position="5"/>
        <end position="36"/>
    </location>
</feature>